<organism evidence="14 15">
    <name type="scientific">Sporolactobacillus shoreae</name>
    <dbReference type="NCBI Taxonomy" id="1465501"/>
    <lineage>
        <taxon>Bacteria</taxon>
        <taxon>Bacillati</taxon>
        <taxon>Bacillota</taxon>
        <taxon>Bacilli</taxon>
        <taxon>Bacillales</taxon>
        <taxon>Sporolactobacillaceae</taxon>
        <taxon>Sporolactobacillus</taxon>
    </lineage>
</organism>
<comment type="similarity">
    <text evidence="3 11">Belongs to the PrsA family.</text>
</comment>
<feature type="domain" description="PpiC" evidence="13">
    <location>
        <begin position="143"/>
        <end position="235"/>
    </location>
</feature>
<name>A0A4Z0GSI2_9BACL</name>
<dbReference type="InterPro" id="IPR027304">
    <property type="entry name" value="Trigger_fact/SurA_dom_sf"/>
</dbReference>
<dbReference type="OrthoDB" id="14196at2"/>
<dbReference type="Proteomes" id="UP000298347">
    <property type="component" value="Unassembled WGS sequence"/>
</dbReference>
<feature type="signal peptide" evidence="12">
    <location>
        <begin position="1"/>
        <end position="18"/>
    </location>
</feature>
<gene>
    <name evidence="11" type="primary">prsA</name>
    <name evidence="14" type="ORF">E4665_05165</name>
</gene>
<comment type="function">
    <text evidence="11">Plays a major role in protein secretion by helping the post-translocational extracellular folding of several secreted proteins.</text>
</comment>
<proteinExistence type="inferred from homology"/>
<keyword evidence="10 11" id="KW-0449">Lipoprotein</keyword>
<dbReference type="PROSITE" id="PS51257">
    <property type="entry name" value="PROKAR_LIPOPROTEIN"/>
    <property type="match status" value="1"/>
</dbReference>
<evidence type="ECO:0000256" key="9">
    <source>
        <dbReference type="ARBA" id="ARBA00023235"/>
    </source>
</evidence>
<dbReference type="InterPro" id="IPR000297">
    <property type="entry name" value="PPIase_PpiC"/>
</dbReference>
<dbReference type="PROSITE" id="PS01096">
    <property type="entry name" value="PPIC_PPIASE_1"/>
    <property type="match status" value="1"/>
</dbReference>
<dbReference type="RefSeq" id="WP_135347729.1">
    <property type="nucleotide sequence ID" value="NZ_SRJD01000004.1"/>
</dbReference>
<keyword evidence="5 11" id="KW-0732">Signal</keyword>
<dbReference type="EC" id="5.2.1.8" evidence="11"/>
<dbReference type="InterPro" id="IPR046357">
    <property type="entry name" value="PPIase_dom_sf"/>
</dbReference>
<dbReference type="Gene3D" id="1.10.4030.10">
    <property type="entry name" value="Porin chaperone SurA, peptide-binding domain"/>
    <property type="match status" value="1"/>
</dbReference>
<evidence type="ECO:0000256" key="12">
    <source>
        <dbReference type="SAM" id="SignalP"/>
    </source>
</evidence>
<dbReference type="Pfam" id="PF13616">
    <property type="entry name" value="Rotamase_3"/>
    <property type="match status" value="1"/>
</dbReference>
<comment type="catalytic activity">
    <reaction evidence="1 11">
        <text>[protein]-peptidylproline (omega=180) = [protein]-peptidylproline (omega=0)</text>
        <dbReference type="Rhea" id="RHEA:16237"/>
        <dbReference type="Rhea" id="RHEA-COMP:10747"/>
        <dbReference type="Rhea" id="RHEA-COMP:10748"/>
        <dbReference type="ChEBI" id="CHEBI:83833"/>
        <dbReference type="ChEBI" id="CHEBI:83834"/>
        <dbReference type="EC" id="5.2.1.8"/>
    </reaction>
</comment>
<dbReference type="PANTHER" id="PTHR47245">
    <property type="entry name" value="PEPTIDYLPROLYL ISOMERASE"/>
    <property type="match status" value="1"/>
</dbReference>
<evidence type="ECO:0000256" key="3">
    <source>
        <dbReference type="ARBA" id="ARBA00006071"/>
    </source>
</evidence>
<dbReference type="SUPFAM" id="SSF54534">
    <property type="entry name" value="FKBP-like"/>
    <property type="match status" value="1"/>
</dbReference>
<keyword evidence="9 11" id="KW-0413">Isomerase</keyword>
<evidence type="ECO:0000256" key="10">
    <source>
        <dbReference type="ARBA" id="ARBA00023288"/>
    </source>
</evidence>
<evidence type="ECO:0000256" key="2">
    <source>
        <dbReference type="ARBA" id="ARBA00004193"/>
    </source>
</evidence>
<dbReference type="PROSITE" id="PS50198">
    <property type="entry name" value="PPIC_PPIASE_2"/>
    <property type="match status" value="1"/>
</dbReference>
<feature type="chain" id="PRO_5039607360" description="Foldase protein PrsA" evidence="12">
    <location>
        <begin position="19"/>
        <end position="296"/>
    </location>
</feature>
<dbReference type="GO" id="GO:0005886">
    <property type="term" value="C:plasma membrane"/>
    <property type="evidence" value="ECO:0007669"/>
    <property type="project" value="UniProtKB-SubCell"/>
</dbReference>
<comment type="subcellular location">
    <subcellularLocation>
        <location evidence="2 11">Cell membrane</location>
        <topology evidence="2 11">Lipid-anchor</topology>
    </subcellularLocation>
</comment>
<accession>A0A4Z0GSI2</accession>
<dbReference type="GO" id="GO:0006457">
    <property type="term" value="P:protein folding"/>
    <property type="evidence" value="ECO:0007669"/>
    <property type="project" value="UniProtKB-UniRule"/>
</dbReference>
<dbReference type="Gene3D" id="3.10.50.40">
    <property type="match status" value="1"/>
</dbReference>
<evidence type="ECO:0000256" key="8">
    <source>
        <dbReference type="ARBA" id="ARBA00023139"/>
    </source>
</evidence>
<keyword evidence="7 11" id="KW-0472">Membrane</keyword>
<dbReference type="EMBL" id="SRJD01000004">
    <property type="protein sequence ID" value="TGA99175.1"/>
    <property type="molecule type" value="Genomic_DNA"/>
</dbReference>
<keyword evidence="15" id="KW-1185">Reference proteome</keyword>
<evidence type="ECO:0000256" key="11">
    <source>
        <dbReference type="HAMAP-Rule" id="MF_01145"/>
    </source>
</evidence>
<keyword evidence="8 11" id="KW-0564">Palmitate</keyword>
<sequence>MKKLMMTLASVLVMASLAACGNNSGDNAAVVKTKSGNITKAEFYNELKNTSGQQVLQNLVYEKLLEKNYNVSDKAVSTKYDQVRKTFSTEAQFEQALAQNNLTASQFRRQIKDSLMMAKAQQAGIKVTDTALRDYYNKNKVQLTELKASHILVKDKKTADSILKQLKGGANFANLAQKYSIDPGSKSKGGELGWFKQSTMVPEFSNAAMKLKVGQISNPVYSSNDGGYHIIKLEGKRDDYNSLKTSVKDAYLASKQKSQDQVMQTLIKNADIQVVDKQFKNLFSNTTTSSTTPTQP</sequence>
<dbReference type="InterPro" id="IPR023059">
    <property type="entry name" value="Foldase_PrsA"/>
</dbReference>
<evidence type="ECO:0000256" key="5">
    <source>
        <dbReference type="ARBA" id="ARBA00022729"/>
    </source>
</evidence>
<comment type="caution">
    <text evidence="14">The sequence shown here is derived from an EMBL/GenBank/DDBJ whole genome shotgun (WGS) entry which is preliminary data.</text>
</comment>
<dbReference type="PANTHER" id="PTHR47245:SF1">
    <property type="entry name" value="FOLDASE PROTEIN PRSA"/>
    <property type="match status" value="1"/>
</dbReference>
<evidence type="ECO:0000259" key="13">
    <source>
        <dbReference type="PROSITE" id="PS50198"/>
    </source>
</evidence>
<dbReference type="HAMAP" id="MF_01145">
    <property type="entry name" value="Foldase_PrsA"/>
    <property type="match status" value="1"/>
</dbReference>
<evidence type="ECO:0000256" key="1">
    <source>
        <dbReference type="ARBA" id="ARBA00000971"/>
    </source>
</evidence>
<dbReference type="InterPro" id="IPR023058">
    <property type="entry name" value="PPIase_PpiC_CS"/>
</dbReference>
<dbReference type="SUPFAM" id="SSF109998">
    <property type="entry name" value="Triger factor/SurA peptide-binding domain-like"/>
    <property type="match status" value="1"/>
</dbReference>
<evidence type="ECO:0000256" key="6">
    <source>
        <dbReference type="ARBA" id="ARBA00023110"/>
    </source>
</evidence>
<dbReference type="InterPro" id="IPR050245">
    <property type="entry name" value="PrsA_foldase"/>
</dbReference>
<keyword evidence="6 11" id="KW-0697">Rotamase</keyword>
<keyword evidence="4 11" id="KW-1003">Cell membrane</keyword>
<dbReference type="GO" id="GO:0003755">
    <property type="term" value="F:peptidyl-prolyl cis-trans isomerase activity"/>
    <property type="evidence" value="ECO:0007669"/>
    <property type="project" value="UniProtKB-UniRule"/>
</dbReference>
<evidence type="ECO:0000256" key="7">
    <source>
        <dbReference type="ARBA" id="ARBA00023136"/>
    </source>
</evidence>
<evidence type="ECO:0000313" key="15">
    <source>
        <dbReference type="Proteomes" id="UP000298347"/>
    </source>
</evidence>
<reference evidence="14 15" key="1">
    <citation type="journal article" date="2015" name="Int. J. Syst. Evol. Microbiol.">
        <title>Sporolactobacillus shoreae sp. nov. and Sporolactobacillus spathodeae sp. nov., two spore-forming lactic acid bacteria isolated from tree barks in Thailand.</title>
        <authorList>
            <person name="Thamacharoensuk T."/>
            <person name="Kitahara M."/>
            <person name="Ohkuma M."/>
            <person name="Thongchul N."/>
            <person name="Tanasupawat S."/>
        </authorList>
    </citation>
    <scope>NUCLEOTIDE SEQUENCE [LARGE SCALE GENOMIC DNA]</scope>
    <source>
        <strain evidence="14 15">BK92</strain>
    </source>
</reference>
<dbReference type="AlphaFoldDB" id="A0A4Z0GSI2"/>
<evidence type="ECO:0000313" key="14">
    <source>
        <dbReference type="EMBL" id="TGA99175.1"/>
    </source>
</evidence>
<evidence type="ECO:0000256" key="4">
    <source>
        <dbReference type="ARBA" id="ARBA00022475"/>
    </source>
</evidence>
<protein>
    <recommendedName>
        <fullName evidence="11">Foldase protein PrsA</fullName>
        <ecNumber evidence="11">5.2.1.8</ecNumber>
    </recommendedName>
</protein>